<proteinExistence type="predicted"/>
<accession>A0A1X7R8L7</accession>
<dbReference type="SUPFAM" id="SSF52540">
    <property type="entry name" value="P-loop containing nucleoside triphosphate hydrolases"/>
    <property type="match status" value="1"/>
</dbReference>
<dbReference type="STRING" id="1789683.A0A1X7R8L7"/>
<protein>
    <recommendedName>
        <fullName evidence="1">Helicase C-terminal domain-containing protein</fullName>
    </recommendedName>
</protein>
<reference evidence="2 3" key="1">
    <citation type="submission" date="2017-04" db="EMBL/GenBank/DDBJ databases">
        <authorList>
            <person name="Afonso C.L."/>
            <person name="Miller P.J."/>
            <person name="Scott M.A."/>
            <person name="Spackman E."/>
            <person name="Goraichik I."/>
            <person name="Dimitrov K.M."/>
            <person name="Suarez D.L."/>
            <person name="Swayne D.E."/>
        </authorList>
    </citation>
    <scope>NUCLEOTIDE SEQUENCE [LARGE SCALE GENOMIC DNA]</scope>
</reference>
<dbReference type="InterPro" id="IPR027417">
    <property type="entry name" value="P-loop_NTPase"/>
</dbReference>
<feature type="domain" description="Helicase C-terminal" evidence="1">
    <location>
        <begin position="5"/>
        <end position="53"/>
    </location>
</feature>
<dbReference type="Proteomes" id="UP000196158">
    <property type="component" value="Unassembled WGS sequence"/>
</dbReference>
<name>A0A1X7R8L7_9SACH</name>
<gene>
    <name evidence="2" type="ORF">KASA_0J03729G</name>
</gene>
<evidence type="ECO:0000313" key="2">
    <source>
        <dbReference type="EMBL" id="SMN22007.1"/>
    </source>
</evidence>
<dbReference type="Pfam" id="PF00271">
    <property type="entry name" value="Helicase_C"/>
    <property type="match status" value="1"/>
</dbReference>
<dbReference type="EMBL" id="FXLY01000009">
    <property type="protein sequence ID" value="SMN22007.1"/>
    <property type="molecule type" value="Genomic_DNA"/>
</dbReference>
<dbReference type="InterPro" id="IPR001650">
    <property type="entry name" value="Helicase_C-like"/>
</dbReference>
<dbReference type="CDD" id="cd18785">
    <property type="entry name" value="SF2_C"/>
    <property type="match status" value="1"/>
</dbReference>
<sequence>MQITNMFINDSSKRLLIGTNLVSEVIDIKDLGFVHLFDYVPNPTEYIQIGGRMRAGGIYKCLRSWTPQDDDDGIPMVDPEGDINPQMADFYGLFYSFAEYISLENNLLSDLVNFQDSTIVNFQNDNTLPRSASDDQLPDLDLSELFGVSASVTFEEPVSTLDIFSTGTLEDTTVETTAAANEPVFNTDPKNSDGPPVKKQKISAAVSGPLTKIEAIEAFIKAKGVFPFLGVPYDKVKFLYFHGINHSYFDFFWCPKMVVYDKCLSPYTGKCVCPESRNAASLNRMALECLLVFPLFKSPQEIRNIAKGGVVAGAVLIVQHVSNDKDAYTEMFANYHGPYIEYLDKHCINIPRFPIVKADLIMAKNYNAMWDEIAANQ</sequence>
<evidence type="ECO:0000313" key="3">
    <source>
        <dbReference type="Proteomes" id="UP000196158"/>
    </source>
</evidence>
<dbReference type="OrthoDB" id="4056983at2759"/>
<dbReference type="AlphaFoldDB" id="A0A1X7R8L7"/>
<organism evidence="2 3">
    <name type="scientific">Maudiozyma saulgeensis</name>
    <dbReference type="NCBI Taxonomy" id="1789683"/>
    <lineage>
        <taxon>Eukaryota</taxon>
        <taxon>Fungi</taxon>
        <taxon>Dikarya</taxon>
        <taxon>Ascomycota</taxon>
        <taxon>Saccharomycotina</taxon>
        <taxon>Saccharomycetes</taxon>
        <taxon>Saccharomycetales</taxon>
        <taxon>Saccharomycetaceae</taxon>
        <taxon>Maudiozyma</taxon>
    </lineage>
</organism>
<dbReference type="Gene3D" id="3.40.50.300">
    <property type="entry name" value="P-loop containing nucleotide triphosphate hydrolases"/>
    <property type="match status" value="1"/>
</dbReference>
<keyword evidence="3" id="KW-1185">Reference proteome</keyword>
<evidence type="ECO:0000259" key="1">
    <source>
        <dbReference type="Pfam" id="PF00271"/>
    </source>
</evidence>